<dbReference type="AlphaFoldDB" id="A0A846XLY5"/>
<dbReference type="Pfam" id="PF04542">
    <property type="entry name" value="Sigma70_r2"/>
    <property type="match status" value="1"/>
</dbReference>
<dbReference type="PANTHER" id="PTHR43133">
    <property type="entry name" value="RNA POLYMERASE ECF-TYPE SIGMA FACTO"/>
    <property type="match status" value="1"/>
</dbReference>
<protein>
    <submittedName>
        <fullName evidence="8">ECF RNA polymerase sigma factor SigK</fullName>
    </submittedName>
</protein>
<dbReference type="InterPro" id="IPR007627">
    <property type="entry name" value="RNA_pol_sigma70_r2"/>
</dbReference>
<feature type="domain" description="RNA polymerase sigma factor 70 region 4 type 2" evidence="7">
    <location>
        <begin position="163"/>
        <end position="215"/>
    </location>
</feature>
<evidence type="ECO:0000313" key="9">
    <source>
        <dbReference type="Proteomes" id="UP000565715"/>
    </source>
</evidence>
<gene>
    <name evidence="8" type="primary">sigK</name>
    <name evidence="8" type="ORF">HGA13_25235</name>
</gene>
<organism evidence="8 9">
    <name type="scientific">Nocardia speluncae</name>
    <dbReference type="NCBI Taxonomy" id="419477"/>
    <lineage>
        <taxon>Bacteria</taxon>
        <taxon>Bacillati</taxon>
        <taxon>Actinomycetota</taxon>
        <taxon>Actinomycetes</taxon>
        <taxon>Mycobacteriales</taxon>
        <taxon>Nocardiaceae</taxon>
        <taxon>Nocardia</taxon>
    </lineage>
</organism>
<comment type="similarity">
    <text evidence="1">Belongs to the sigma-70 factor family. ECF subfamily.</text>
</comment>
<dbReference type="EMBL" id="JAAXOO010000006">
    <property type="protein sequence ID" value="NKY36345.1"/>
    <property type="molecule type" value="Genomic_DNA"/>
</dbReference>
<dbReference type="PANTHER" id="PTHR43133:SF66">
    <property type="entry name" value="ECF RNA POLYMERASE SIGMA FACTOR SIGK"/>
    <property type="match status" value="1"/>
</dbReference>
<sequence length="226" mass="24975">MTKWPESGSGAIRLRSVDAEHAGTEDGAACPARRAGHDDGATQRRLADLLQAAGNGDRESFTLFYRETSPRVFGLARRILRSPAAAEEATQEVYLQVWSAAARYDPARASAIGWLMMIAHRRAVDRVRAEESAAVRDVVYGHTHLGRDHDIVSETVHQKFDEQAVRDCLEVLTATQREAVALAYYSGRTYREVADQLESPLPTIKSRIRDGLKRLQNCLSGVVSDA</sequence>
<evidence type="ECO:0000256" key="3">
    <source>
        <dbReference type="ARBA" id="ARBA00023082"/>
    </source>
</evidence>
<name>A0A846XLY5_9NOCA</name>
<evidence type="ECO:0000256" key="5">
    <source>
        <dbReference type="ARBA" id="ARBA00023163"/>
    </source>
</evidence>
<dbReference type="GO" id="GO:0003677">
    <property type="term" value="F:DNA binding"/>
    <property type="evidence" value="ECO:0007669"/>
    <property type="project" value="UniProtKB-KW"/>
</dbReference>
<dbReference type="RefSeq" id="WP_068044731.1">
    <property type="nucleotide sequence ID" value="NZ_JAAXOO010000006.1"/>
</dbReference>
<keyword evidence="4" id="KW-0238">DNA-binding</keyword>
<dbReference type="Proteomes" id="UP000565715">
    <property type="component" value="Unassembled WGS sequence"/>
</dbReference>
<feature type="domain" description="RNA polymerase sigma-70 region 2" evidence="6">
    <location>
        <begin position="64"/>
        <end position="130"/>
    </location>
</feature>
<dbReference type="NCBIfam" id="NF007228">
    <property type="entry name" value="PRK09646.1"/>
    <property type="match status" value="1"/>
</dbReference>
<dbReference type="InterPro" id="IPR013249">
    <property type="entry name" value="RNA_pol_sigma70_r4_t2"/>
</dbReference>
<evidence type="ECO:0000259" key="6">
    <source>
        <dbReference type="Pfam" id="PF04542"/>
    </source>
</evidence>
<evidence type="ECO:0000259" key="7">
    <source>
        <dbReference type="Pfam" id="PF08281"/>
    </source>
</evidence>
<keyword evidence="9" id="KW-1185">Reference proteome</keyword>
<keyword evidence="3" id="KW-0731">Sigma factor</keyword>
<evidence type="ECO:0000313" key="8">
    <source>
        <dbReference type="EMBL" id="NKY36345.1"/>
    </source>
</evidence>
<dbReference type="InterPro" id="IPR036388">
    <property type="entry name" value="WH-like_DNA-bd_sf"/>
</dbReference>
<dbReference type="SUPFAM" id="SSF88659">
    <property type="entry name" value="Sigma3 and sigma4 domains of RNA polymerase sigma factors"/>
    <property type="match status" value="1"/>
</dbReference>
<dbReference type="InterPro" id="IPR039425">
    <property type="entry name" value="RNA_pol_sigma-70-like"/>
</dbReference>
<dbReference type="SUPFAM" id="SSF88946">
    <property type="entry name" value="Sigma2 domain of RNA polymerase sigma factors"/>
    <property type="match status" value="1"/>
</dbReference>
<dbReference type="Pfam" id="PF08281">
    <property type="entry name" value="Sigma70_r4_2"/>
    <property type="match status" value="1"/>
</dbReference>
<dbReference type="InterPro" id="IPR013324">
    <property type="entry name" value="RNA_pol_sigma_r3/r4-like"/>
</dbReference>
<dbReference type="Gene3D" id="1.10.1740.10">
    <property type="match status" value="1"/>
</dbReference>
<reference evidence="8 9" key="1">
    <citation type="submission" date="2020-04" db="EMBL/GenBank/DDBJ databases">
        <title>MicrobeNet Type strains.</title>
        <authorList>
            <person name="Nicholson A.C."/>
        </authorList>
    </citation>
    <scope>NUCLEOTIDE SEQUENCE [LARGE SCALE GENOMIC DNA]</scope>
    <source>
        <strain evidence="8 9">DSM 45078</strain>
    </source>
</reference>
<evidence type="ECO:0000256" key="2">
    <source>
        <dbReference type="ARBA" id="ARBA00023015"/>
    </source>
</evidence>
<dbReference type="GO" id="GO:0016987">
    <property type="term" value="F:sigma factor activity"/>
    <property type="evidence" value="ECO:0007669"/>
    <property type="project" value="UniProtKB-KW"/>
</dbReference>
<keyword evidence="2" id="KW-0805">Transcription regulation</keyword>
<dbReference type="Gene3D" id="1.10.10.10">
    <property type="entry name" value="Winged helix-like DNA-binding domain superfamily/Winged helix DNA-binding domain"/>
    <property type="match status" value="1"/>
</dbReference>
<comment type="caution">
    <text evidence="8">The sequence shown here is derived from an EMBL/GenBank/DDBJ whole genome shotgun (WGS) entry which is preliminary data.</text>
</comment>
<evidence type="ECO:0000256" key="1">
    <source>
        <dbReference type="ARBA" id="ARBA00010641"/>
    </source>
</evidence>
<dbReference type="InterPro" id="IPR014284">
    <property type="entry name" value="RNA_pol_sigma-70_dom"/>
</dbReference>
<accession>A0A846XLY5</accession>
<dbReference type="CDD" id="cd06171">
    <property type="entry name" value="Sigma70_r4"/>
    <property type="match status" value="1"/>
</dbReference>
<proteinExistence type="inferred from homology"/>
<keyword evidence="5" id="KW-0804">Transcription</keyword>
<dbReference type="NCBIfam" id="TIGR02937">
    <property type="entry name" value="sigma70-ECF"/>
    <property type="match status" value="1"/>
</dbReference>
<dbReference type="GO" id="GO:0006352">
    <property type="term" value="P:DNA-templated transcription initiation"/>
    <property type="evidence" value="ECO:0007669"/>
    <property type="project" value="InterPro"/>
</dbReference>
<evidence type="ECO:0000256" key="4">
    <source>
        <dbReference type="ARBA" id="ARBA00023125"/>
    </source>
</evidence>
<dbReference type="InterPro" id="IPR013325">
    <property type="entry name" value="RNA_pol_sigma_r2"/>
</dbReference>